<evidence type="ECO:0000313" key="1">
    <source>
        <dbReference type="EMBL" id="TQD71564.1"/>
    </source>
</evidence>
<dbReference type="EMBL" id="VIEB01001530">
    <property type="protein sequence ID" value="TQD71564.1"/>
    <property type="molecule type" value="Genomic_DNA"/>
</dbReference>
<comment type="caution">
    <text evidence="1">The sequence shown here is derived from an EMBL/GenBank/DDBJ whole genome shotgun (WGS) entry which is preliminary data.</text>
</comment>
<dbReference type="AlphaFoldDB" id="A0A540KBF9"/>
<dbReference type="Proteomes" id="UP000315295">
    <property type="component" value="Unassembled WGS sequence"/>
</dbReference>
<proteinExistence type="predicted"/>
<gene>
    <name evidence="1" type="ORF">C1H46_042899</name>
</gene>
<evidence type="ECO:0000313" key="2">
    <source>
        <dbReference type="Proteomes" id="UP000315295"/>
    </source>
</evidence>
<sequence length="52" mass="5835">MNDCVHCMEMKRGGEMFQKLVKGAATCVAHSIGSQMWMMEHQLVHGMVVKVV</sequence>
<protein>
    <submittedName>
        <fullName evidence="1">Uncharacterized protein</fullName>
    </submittedName>
</protein>
<reference evidence="1 2" key="1">
    <citation type="journal article" date="2019" name="G3 (Bethesda)">
        <title>Sequencing of a Wild Apple (Malus baccata) Genome Unravels the Differences Between Cultivated and Wild Apple Species Regarding Disease Resistance and Cold Tolerance.</title>
        <authorList>
            <person name="Chen X."/>
        </authorList>
    </citation>
    <scope>NUCLEOTIDE SEQUENCE [LARGE SCALE GENOMIC DNA]</scope>
    <source>
        <strain evidence="2">cv. Shandingzi</strain>
        <tissue evidence="1">Leaves</tissue>
    </source>
</reference>
<accession>A0A540KBF9</accession>
<keyword evidence="2" id="KW-1185">Reference proteome</keyword>
<organism evidence="1 2">
    <name type="scientific">Malus baccata</name>
    <name type="common">Siberian crab apple</name>
    <name type="synonym">Pyrus baccata</name>
    <dbReference type="NCBI Taxonomy" id="106549"/>
    <lineage>
        <taxon>Eukaryota</taxon>
        <taxon>Viridiplantae</taxon>
        <taxon>Streptophyta</taxon>
        <taxon>Embryophyta</taxon>
        <taxon>Tracheophyta</taxon>
        <taxon>Spermatophyta</taxon>
        <taxon>Magnoliopsida</taxon>
        <taxon>eudicotyledons</taxon>
        <taxon>Gunneridae</taxon>
        <taxon>Pentapetalae</taxon>
        <taxon>rosids</taxon>
        <taxon>fabids</taxon>
        <taxon>Rosales</taxon>
        <taxon>Rosaceae</taxon>
        <taxon>Amygdaloideae</taxon>
        <taxon>Maleae</taxon>
        <taxon>Malus</taxon>
    </lineage>
</organism>
<name>A0A540KBF9_MALBA</name>